<reference evidence="2 3" key="1">
    <citation type="submission" date="2020-01" db="EMBL/GenBank/DDBJ databases">
        <title>Complete genome sequence of Chitinophaga sp. H33E-04 isolated from quinoa roots.</title>
        <authorList>
            <person name="Weon H.-Y."/>
            <person name="Lee S.A."/>
        </authorList>
    </citation>
    <scope>NUCLEOTIDE SEQUENCE [LARGE SCALE GENOMIC DNA]</scope>
    <source>
        <strain evidence="2 3">H33E-04</strain>
    </source>
</reference>
<dbReference type="RefSeq" id="WP_162335593.1">
    <property type="nucleotide sequence ID" value="NZ_CP048113.1"/>
</dbReference>
<feature type="domain" description="Tail specific protease" evidence="1">
    <location>
        <begin position="209"/>
        <end position="418"/>
    </location>
</feature>
<evidence type="ECO:0000259" key="1">
    <source>
        <dbReference type="SMART" id="SM00245"/>
    </source>
</evidence>
<dbReference type="PANTHER" id="PTHR32060:SF30">
    <property type="entry name" value="CARBOXY-TERMINAL PROCESSING PROTEASE CTPA"/>
    <property type="match status" value="1"/>
</dbReference>
<evidence type="ECO:0000313" key="3">
    <source>
        <dbReference type="Proteomes" id="UP000476411"/>
    </source>
</evidence>
<dbReference type="EMBL" id="CP048113">
    <property type="protein sequence ID" value="QHS63877.1"/>
    <property type="molecule type" value="Genomic_DNA"/>
</dbReference>
<evidence type="ECO:0000313" key="2">
    <source>
        <dbReference type="EMBL" id="QHS63877.1"/>
    </source>
</evidence>
<gene>
    <name evidence="2" type="ORF">GWR21_31135</name>
</gene>
<dbReference type="Pfam" id="PF03572">
    <property type="entry name" value="Peptidase_S41"/>
    <property type="match status" value="1"/>
</dbReference>
<dbReference type="GO" id="GO:0007165">
    <property type="term" value="P:signal transduction"/>
    <property type="evidence" value="ECO:0007669"/>
    <property type="project" value="TreeGrafter"/>
</dbReference>
<name>A0A6B9ZPE1_9BACT</name>
<dbReference type="AlphaFoldDB" id="A0A6B9ZPE1"/>
<dbReference type="SMART" id="SM00245">
    <property type="entry name" value="TSPc"/>
    <property type="match status" value="1"/>
</dbReference>
<dbReference type="GO" id="GO:0004175">
    <property type="term" value="F:endopeptidase activity"/>
    <property type="evidence" value="ECO:0007669"/>
    <property type="project" value="TreeGrafter"/>
</dbReference>
<dbReference type="SUPFAM" id="SSF52096">
    <property type="entry name" value="ClpP/crotonase"/>
    <property type="match status" value="1"/>
</dbReference>
<dbReference type="GO" id="GO:0008236">
    <property type="term" value="F:serine-type peptidase activity"/>
    <property type="evidence" value="ECO:0007669"/>
    <property type="project" value="InterPro"/>
</dbReference>
<dbReference type="InterPro" id="IPR029045">
    <property type="entry name" value="ClpP/crotonase-like_dom_sf"/>
</dbReference>
<protein>
    <recommendedName>
        <fullName evidence="1">Tail specific protease domain-containing protein</fullName>
    </recommendedName>
</protein>
<keyword evidence="3" id="KW-1185">Reference proteome</keyword>
<dbReference type="PANTHER" id="PTHR32060">
    <property type="entry name" value="TAIL-SPECIFIC PROTEASE"/>
    <property type="match status" value="1"/>
</dbReference>
<sequence length="445" mass="49674">MFTHLKKTVLSLILICCVCTVCGQRADSLKADLQLLHEKLIAIHPDPYAFVTADRMNSLLDSCYRHIHEDTDDRQFYSMVKVLCSAVRDGHLSTGAAPSFNQFVHKENSYLPLLTYVTADSIFITASVNNTIPAGSLLISVNSHPASVMREMMHNYLMADGYSNTKKDIVLNEIFYFYYYLTYGYSGGFTVVYKDKSGQVKSTALSAVPEHAIKALKIASPQKPLLSFSVTENKTGILTIRTFDLNDLQEANLDYNKFIAQTFRQLKQAGVKKLIIDLRGNGGGRDEYGVTLYRYLTKEKFTYYRYQEKDKKKLSGRPGLGVQQPAALHYDGPVAILTDGGTFSAAAEFCSVAYSHTRAVFFGSETGGRYEGNNSGQMIQVTLPYSKVDLWIPTTKYVMDVRSAQQEGRGIIPGHPVLISVDAYLQQEDVIMEEALQWSASDTAF</sequence>
<dbReference type="InterPro" id="IPR005151">
    <property type="entry name" value="Tail-specific_protease"/>
</dbReference>
<organism evidence="2 3">
    <name type="scientific">Chitinophaga agri</name>
    <dbReference type="NCBI Taxonomy" id="2703787"/>
    <lineage>
        <taxon>Bacteria</taxon>
        <taxon>Pseudomonadati</taxon>
        <taxon>Bacteroidota</taxon>
        <taxon>Chitinophagia</taxon>
        <taxon>Chitinophagales</taxon>
        <taxon>Chitinophagaceae</taxon>
        <taxon>Chitinophaga</taxon>
    </lineage>
</organism>
<accession>A0A6B9ZPE1</accession>
<dbReference type="Proteomes" id="UP000476411">
    <property type="component" value="Chromosome"/>
</dbReference>
<dbReference type="Gene3D" id="3.90.226.10">
    <property type="entry name" value="2-enoyl-CoA Hydratase, Chain A, domain 1"/>
    <property type="match status" value="1"/>
</dbReference>
<dbReference type="GO" id="GO:0030288">
    <property type="term" value="C:outer membrane-bounded periplasmic space"/>
    <property type="evidence" value="ECO:0007669"/>
    <property type="project" value="TreeGrafter"/>
</dbReference>
<proteinExistence type="predicted"/>
<dbReference type="KEGG" id="chih:GWR21_31135"/>
<dbReference type="GO" id="GO:0006508">
    <property type="term" value="P:proteolysis"/>
    <property type="evidence" value="ECO:0007669"/>
    <property type="project" value="InterPro"/>
</dbReference>